<dbReference type="Pfam" id="PF08538">
    <property type="entry name" value="DUF1749"/>
    <property type="match status" value="1"/>
</dbReference>
<dbReference type="PANTHER" id="PTHR31591">
    <property type="entry name" value="UPF0613 PROTEIN PB24D3.06C"/>
    <property type="match status" value="1"/>
</dbReference>
<evidence type="ECO:0000313" key="2">
    <source>
        <dbReference type="Proteomes" id="UP001153365"/>
    </source>
</evidence>
<comment type="caution">
    <text evidence="1">The sequence shown here is derived from an EMBL/GenBank/DDBJ whole genome shotgun (WGS) entry which is preliminary data.</text>
</comment>
<dbReference type="SUPFAM" id="SSF53474">
    <property type="entry name" value="alpha/beta-Hydrolases"/>
    <property type="match status" value="1"/>
</dbReference>
<dbReference type="PANTHER" id="PTHR31591:SF1">
    <property type="entry name" value="UPF0613 PROTEIN PB24D3.06C"/>
    <property type="match status" value="1"/>
</dbReference>
<keyword evidence="2" id="KW-1185">Reference proteome</keyword>
<evidence type="ECO:0008006" key="3">
    <source>
        <dbReference type="Google" id="ProtNLM"/>
    </source>
</evidence>
<sequence length="335" mass="37314">MSKKVQVDEFNQPKVGLIHLYDVEKRLTAFESGDFESPCTLIFIGGLGDGLYSVPYLETLTESLSTVNYSLTQVLLTSSYKGFGSVGLEDDVKEIGCLLEYFKRLGKRRFILFGHSTGCQDIVRFFNPLSGNEKPEDGDQTFEGIVGIILQAPVSDREFIIDTLGEQRYRTSLALAKDLVDSGQGQTPIPNEYSDMFSGGKTQFISASRWLTLSSSIKDSKDSEDFFSSDASLNDDQSMIKNLSNVSKIHKVYSMVLLSGKDETMPSSIDKVFHLNRLVNALTFGSDDGYHLTDICKRFSTILENAGHQVEESKDELCDKVVEFIRSVSELIDDT</sequence>
<dbReference type="EMBL" id="CALTRL010002046">
    <property type="protein sequence ID" value="CAH7674553.1"/>
    <property type="molecule type" value="Genomic_DNA"/>
</dbReference>
<name>A0AAV0AYD9_PHAPC</name>
<dbReference type="Gene3D" id="3.40.50.1820">
    <property type="entry name" value="alpha/beta hydrolase"/>
    <property type="match status" value="1"/>
</dbReference>
<dbReference type="Proteomes" id="UP001153365">
    <property type="component" value="Unassembled WGS sequence"/>
</dbReference>
<gene>
    <name evidence="1" type="ORF">PPACK8108_LOCUS9449</name>
</gene>
<evidence type="ECO:0000313" key="1">
    <source>
        <dbReference type="EMBL" id="CAH7674553.1"/>
    </source>
</evidence>
<dbReference type="InterPro" id="IPR029058">
    <property type="entry name" value="AB_hydrolase_fold"/>
</dbReference>
<reference evidence="1" key="1">
    <citation type="submission" date="2022-06" db="EMBL/GenBank/DDBJ databases">
        <authorList>
            <consortium name="SYNGENTA / RWTH Aachen University"/>
        </authorList>
    </citation>
    <scope>NUCLEOTIDE SEQUENCE</scope>
</reference>
<dbReference type="AlphaFoldDB" id="A0AAV0AYD9"/>
<proteinExistence type="predicted"/>
<protein>
    <recommendedName>
        <fullName evidence="3">DUF1749-domain-containing protein</fullName>
    </recommendedName>
</protein>
<dbReference type="InterPro" id="IPR013744">
    <property type="entry name" value="SidJ"/>
</dbReference>
<organism evidence="1 2">
    <name type="scientific">Phakopsora pachyrhizi</name>
    <name type="common">Asian soybean rust disease fungus</name>
    <dbReference type="NCBI Taxonomy" id="170000"/>
    <lineage>
        <taxon>Eukaryota</taxon>
        <taxon>Fungi</taxon>
        <taxon>Dikarya</taxon>
        <taxon>Basidiomycota</taxon>
        <taxon>Pucciniomycotina</taxon>
        <taxon>Pucciniomycetes</taxon>
        <taxon>Pucciniales</taxon>
        <taxon>Phakopsoraceae</taxon>
        <taxon>Phakopsora</taxon>
    </lineage>
</organism>
<accession>A0AAV0AYD9</accession>